<evidence type="ECO:0000313" key="3">
    <source>
        <dbReference type="EMBL" id="POS81928.1"/>
    </source>
</evidence>
<dbReference type="Gene3D" id="3.30.420.10">
    <property type="entry name" value="Ribonuclease H-like superfamily/Ribonuclease H"/>
    <property type="match status" value="1"/>
</dbReference>
<dbReference type="Proteomes" id="UP000237438">
    <property type="component" value="Unassembled WGS sequence"/>
</dbReference>
<dbReference type="Pfam" id="PF00665">
    <property type="entry name" value="rve"/>
    <property type="match status" value="1"/>
</dbReference>
<reference evidence="3 4" key="1">
    <citation type="submission" date="2017-10" db="EMBL/GenBank/DDBJ databases">
        <title>Development of genomic resources for the powdery mildew, Erysiphe pulchra.</title>
        <authorList>
            <person name="Wadl P.A."/>
            <person name="Mack B.M."/>
            <person name="Moore G."/>
            <person name="Beltz S.B."/>
        </authorList>
    </citation>
    <scope>NUCLEOTIDE SEQUENCE [LARGE SCALE GENOMIC DNA]</scope>
    <source>
        <strain evidence="3">Cflorida</strain>
    </source>
</reference>
<evidence type="ECO:0000313" key="4">
    <source>
        <dbReference type="Proteomes" id="UP000237438"/>
    </source>
</evidence>
<dbReference type="PANTHER" id="PTHR37984:SF5">
    <property type="entry name" value="PROTEIN NYNRIN-LIKE"/>
    <property type="match status" value="1"/>
</dbReference>
<dbReference type="PROSITE" id="PS50994">
    <property type="entry name" value="INTEGRASE"/>
    <property type="match status" value="1"/>
</dbReference>
<dbReference type="GO" id="GO:0005634">
    <property type="term" value="C:nucleus"/>
    <property type="evidence" value="ECO:0007669"/>
    <property type="project" value="UniProtKB-ARBA"/>
</dbReference>
<dbReference type="InterPro" id="IPR050951">
    <property type="entry name" value="Retrovirus_Pol_polyprotein"/>
</dbReference>
<dbReference type="InterPro" id="IPR036397">
    <property type="entry name" value="RNaseH_sf"/>
</dbReference>
<keyword evidence="4" id="KW-1185">Reference proteome</keyword>
<dbReference type="AlphaFoldDB" id="A0A2S4PIS1"/>
<dbReference type="EMBL" id="PEDP01005836">
    <property type="protein sequence ID" value="POS81928.1"/>
    <property type="molecule type" value="Genomic_DNA"/>
</dbReference>
<protein>
    <recommendedName>
        <fullName evidence="2">Integrase catalytic domain-containing protein</fullName>
    </recommendedName>
</protein>
<feature type="domain" description="Integrase catalytic" evidence="2">
    <location>
        <begin position="1"/>
        <end position="85"/>
    </location>
</feature>
<dbReference type="SUPFAM" id="SSF53098">
    <property type="entry name" value="Ribonuclease H-like"/>
    <property type="match status" value="1"/>
</dbReference>
<comment type="caution">
    <text evidence="3">The sequence shown here is derived from an EMBL/GenBank/DDBJ whole genome shotgun (WGS) entry which is preliminary data.</text>
</comment>
<organism evidence="3 4">
    <name type="scientific">Erysiphe pulchra</name>
    <dbReference type="NCBI Taxonomy" id="225359"/>
    <lineage>
        <taxon>Eukaryota</taxon>
        <taxon>Fungi</taxon>
        <taxon>Dikarya</taxon>
        <taxon>Ascomycota</taxon>
        <taxon>Pezizomycotina</taxon>
        <taxon>Leotiomycetes</taxon>
        <taxon>Erysiphales</taxon>
        <taxon>Erysiphaceae</taxon>
        <taxon>Erysiphe</taxon>
    </lineage>
</organism>
<sequence>MELLGIDFIGPFPKFDGIKTFYILVAVDYFSRFVWSKATVTDNSDSVTSFLENIFLEHGIPIGIYADSGAHFGKATQKFAELYGVVWCTSPVSAKKATGMRALKKNVRDPSQWPSALAKSTFDINRRDILHLGYSPYEILKGFVPNDSLEAKFPTSRRESLRTSLSGGLSNHTYSPGQLVMLWDEKSAGMKLRPAWRGPFIVTGFGGDMGKSYTIRQIDGSIIPRHYYGDHLKPFRLREGYLITQEEEKIPVYQNIRLGNAAFKLPRSVRKVPGVHTSLNQSR</sequence>
<dbReference type="InterPro" id="IPR012337">
    <property type="entry name" value="RNaseH-like_sf"/>
</dbReference>
<dbReference type="GO" id="GO:0015074">
    <property type="term" value="P:DNA integration"/>
    <property type="evidence" value="ECO:0007669"/>
    <property type="project" value="InterPro"/>
</dbReference>
<evidence type="ECO:0000256" key="1">
    <source>
        <dbReference type="ARBA" id="ARBA00022884"/>
    </source>
</evidence>
<evidence type="ECO:0000259" key="2">
    <source>
        <dbReference type="PROSITE" id="PS50994"/>
    </source>
</evidence>
<keyword evidence="1" id="KW-0694">RNA-binding</keyword>
<gene>
    <name evidence="3" type="ORF">EPUL_005559</name>
</gene>
<proteinExistence type="predicted"/>
<accession>A0A2S4PIS1</accession>
<feature type="non-terminal residue" evidence="3">
    <location>
        <position position="283"/>
    </location>
</feature>
<dbReference type="OrthoDB" id="5428238at2759"/>
<dbReference type="STRING" id="225359.A0A2S4PIS1"/>
<dbReference type="PANTHER" id="PTHR37984">
    <property type="entry name" value="PROTEIN CBG26694"/>
    <property type="match status" value="1"/>
</dbReference>
<dbReference type="GO" id="GO:0003723">
    <property type="term" value="F:RNA binding"/>
    <property type="evidence" value="ECO:0007669"/>
    <property type="project" value="UniProtKB-KW"/>
</dbReference>
<dbReference type="InterPro" id="IPR001584">
    <property type="entry name" value="Integrase_cat-core"/>
</dbReference>
<name>A0A2S4PIS1_9PEZI</name>